<proteinExistence type="predicted"/>
<gene>
    <name evidence="2" type="ORF">A2372_03985</name>
</gene>
<evidence type="ECO:0000313" key="3">
    <source>
        <dbReference type="Proteomes" id="UP000176422"/>
    </source>
</evidence>
<comment type="caution">
    <text evidence="2">The sequence shown here is derived from an EMBL/GenBank/DDBJ whole genome shotgun (WGS) entry which is preliminary data.</text>
</comment>
<accession>A0A1F8DVX0</accession>
<dbReference type="Proteomes" id="UP000176422">
    <property type="component" value="Unassembled WGS sequence"/>
</dbReference>
<name>A0A1F8DVX0_9BACT</name>
<feature type="transmembrane region" description="Helical" evidence="1">
    <location>
        <begin position="74"/>
        <end position="100"/>
    </location>
</feature>
<keyword evidence="1" id="KW-0812">Transmembrane</keyword>
<feature type="transmembrane region" description="Helical" evidence="1">
    <location>
        <begin position="106"/>
        <end position="128"/>
    </location>
</feature>
<dbReference type="EMBL" id="MGIT01000004">
    <property type="protein sequence ID" value="OGM92576.1"/>
    <property type="molecule type" value="Genomic_DNA"/>
</dbReference>
<sequence>MQRFLMACALSFIGSLVSLELGAYWWAGLALGFVAGYIGYDARSIVSAISLAFTETCKKVSMPSVHIPKERAKLMFYGFGAGASAMMTAMLTFFGCGFLSEGVNPFLCASYFTAVAIPSLICGLLCMVPSEANNLEHASKIIKVAHPIPFFCWTLPRGIIWVIVRIPTAVAIAYRFCATFICTTFKYVHSNARLLFGIDVAIGVAVGHYTGSALLGGLAGGAWWLLDWHLISVKVMGLKAA</sequence>
<keyword evidence="1" id="KW-0472">Membrane</keyword>
<dbReference type="AlphaFoldDB" id="A0A1F8DVX0"/>
<protein>
    <submittedName>
        <fullName evidence="2">Uncharacterized protein</fullName>
    </submittedName>
</protein>
<evidence type="ECO:0000313" key="2">
    <source>
        <dbReference type="EMBL" id="OGM92576.1"/>
    </source>
</evidence>
<organism evidence="2 3">
    <name type="scientific">Candidatus Wolfebacteria bacterium RIFOXYB1_FULL_54_12</name>
    <dbReference type="NCBI Taxonomy" id="1802559"/>
    <lineage>
        <taxon>Bacteria</taxon>
        <taxon>Candidatus Wolfeibacteriota</taxon>
    </lineage>
</organism>
<reference evidence="2 3" key="1">
    <citation type="journal article" date="2016" name="Nat. Commun.">
        <title>Thousands of microbial genomes shed light on interconnected biogeochemical processes in an aquifer system.</title>
        <authorList>
            <person name="Anantharaman K."/>
            <person name="Brown C.T."/>
            <person name="Hug L.A."/>
            <person name="Sharon I."/>
            <person name="Castelle C.J."/>
            <person name="Probst A.J."/>
            <person name="Thomas B.C."/>
            <person name="Singh A."/>
            <person name="Wilkins M.J."/>
            <person name="Karaoz U."/>
            <person name="Brodie E.L."/>
            <person name="Williams K.H."/>
            <person name="Hubbard S.S."/>
            <person name="Banfield J.F."/>
        </authorList>
    </citation>
    <scope>NUCLEOTIDE SEQUENCE [LARGE SCALE GENOMIC DNA]</scope>
</reference>
<keyword evidence="1" id="KW-1133">Transmembrane helix</keyword>
<feature type="transmembrane region" description="Helical" evidence="1">
    <location>
        <begin position="200"/>
        <end position="226"/>
    </location>
</feature>
<evidence type="ECO:0000256" key="1">
    <source>
        <dbReference type="SAM" id="Phobius"/>
    </source>
</evidence>